<proteinExistence type="predicted"/>
<dbReference type="EMBL" id="CAADJE010000044">
    <property type="protein sequence ID" value="VFS94309.1"/>
    <property type="molecule type" value="Genomic_DNA"/>
</dbReference>
<gene>
    <name evidence="1" type="primary">allB_4</name>
    <name evidence="1" type="ORF">NCTC12998_07945</name>
</gene>
<dbReference type="Proteomes" id="UP000345637">
    <property type="component" value="Unassembled WGS sequence"/>
</dbReference>
<accession>A0A485DAY8</accession>
<evidence type="ECO:0000313" key="1">
    <source>
        <dbReference type="EMBL" id="VFS94309.1"/>
    </source>
</evidence>
<evidence type="ECO:0000313" key="2">
    <source>
        <dbReference type="Proteomes" id="UP000345637"/>
    </source>
</evidence>
<dbReference type="AlphaFoldDB" id="A0A485DAY8"/>
<keyword evidence="1" id="KW-0378">Hydrolase</keyword>
<sequence length="70" mass="7907">MIMSPPVRYSPKLRRSARVLYLAKVAGCRLHVCHVSSPEGVAEVTRARQEGQDVTCESCPHYFVLDTEQF</sequence>
<dbReference type="SUPFAM" id="SSF51556">
    <property type="entry name" value="Metallo-dependent hydrolases"/>
    <property type="match status" value="1"/>
</dbReference>
<organism evidence="1 2">
    <name type="scientific">Raoultella planticola</name>
    <name type="common">Klebsiella planticola</name>
    <dbReference type="NCBI Taxonomy" id="575"/>
    <lineage>
        <taxon>Bacteria</taxon>
        <taxon>Pseudomonadati</taxon>
        <taxon>Pseudomonadota</taxon>
        <taxon>Gammaproteobacteria</taxon>
        <taxon>Enterobacterales</taxon>
        <taxon>Enterobacteriaceae</taxon>
        <taxon>Klebsiella/Raoultella group</taxon>
        <taxon>Raoultella</taxon>
    </lineage>
</organism>
<reference evidence="1 2" key="1">
    <citation type="submission" date="2019-03" db="EMBL/GenBank/DDBJ databases">
        <authorList>
            <consortium name="Pathogen Informatics"/>
        </authorList>
    </citation>
    <scope>NUCLEOTIDE SEQUENCE [LARGE SCALE GENOMIC DNA]</scope>
    <source>
        <strain evidence="1 2">NCTC12998</strain>
    </source>
</reference>
<name>A0A485DAY8_RAOPL</name>
<dbReference type="Gene3D" id="3.20.20.140">
    <property type="entry name" value="Metal-dependent hydrolases"/>
    <property type="match status" value="1"/>
</dbReference>
<dbReference type="GO" id="GO:0004038">
    <property type="term" value="F:allantoinase activity"/>
    <property type="evidence" value="ECO:0007669"/>
    <property type="project" value="UniProtKB-EC"/>
</dbReference>
<protein>
    <submittedName>
        <fullName evidence="1">Allantoinase</fullName>
        <ecNumber evidence="1">3.5.2.5</ecNumber>
    </submittedName>
</protein>
<dbReference type="EC" id="3.5.2.5" evidence="1"/>
<dbReference type="InterPro" id="IPR032466">
    <property type="entry name" value="Metal_Hydrolase"/>
</dbReference>